<dbReference type="AlphaFoldDB" id="A0A839PYA2"/>
<reference evidence="2 3" key="1">
    <citation type="submission" date="2020-08" db="EMBL/GenBank/DDBJ databases">
        <title>Genomic Encyclopedia of Type Strains, Phase IV (KMG-V): Genome sequencing to study the core and pangenomes of soil and plant-associated prokaryotes.</title>
        <authorList>
            <person name="Whitman W."/>
        </authorList>
    </citation>
    <scope>NUCLEOTIDE SEQUENCE [LARGE SCALE GENOMIC DNA]</scope>
    <source>
        <strain evidence="2 3">B3ACCR2</strain>
    </source>
</reference>
<evidence type="ECO:0000256" key="1">
    <source>
        <dbReference type="SAM" id="MobiDB-lite"/>
    </source>
</evidence>
<dbReference type="SUPFAM" id="SSF50998">
    <property type="entry name" value="Quinoprotein alcohol dehydrogenase-like"/>
    <property type="match status" value="1"/>
</dbReference>
<proteinExistence type="predicted"/>
<comment type="caution">
    <text evidence="2">The sequence shown here is derived from an EMBL/GenBank/DDBJ whole genome shotgun (WGS) entry which is preliminary data.</text>
</comment>
<protein>
    <submittedName>
        <fullName evidence="2">Uncharacterized protein</fullName>
    </submittedName>
</protein>
<dbReference type="Proteomes" id="UP000590811">
    <property type="component" value="Unassembled WGS sequence"/>
</dbReference>
<accession>A0A839PYA2</accession>
<evidence type="ECO:0000313" key="3">
    <source>
        <dbReference type="Proteomes" id="UP000590811"/>
    </source>
</evidence>
<evidence type="ECO:0000313" key="2">
    <source>
        <dbReference type="EMBL" id="MBB2988507.1"/>
    </source>
</evidence>
<sequence>MDGINAKYKATSNDALAGLGGLMENLGEFTRMLHKLDELAPDEIKSEMSESVKAWDRQADTAQEMVKNPLGALAGGLASSIMSSGSMKAVDVWAKQNCQMPVFGFADAGESLAKGLGAGTAGSGSAETTATPETSPTTEEVALGPGMVKSPGRGTSTVTFLRRGGVIALDADGGLGELGSGDGRKVGVVDEKTYEVLAVQPLNEQCGWSLVATAAGDPVLLRGRVVKTEAAGVNAESYEAFVDGTNARTNAELWSSKVPGRDPSDPSCPNLDVDATPVTQTTDLRFASVGGWPLDPATGKFQGEKAGLVALGNWWLEGTTGLLGQGQAILSPDTGKVLGRVDGEVLRAQWPTDPLTSYAPVWQDGGEGRTLITRTTEVGDTVVSAIALPSGNIRWTVKPTGGTDLHGVDAQTGTLLLGNDAFSRDGKLLWSGGETLTEWCGASGGKVFVIAATAATLDVRTGKQLDYSDGQHCSGGVSDGTVRVDSQQQTIQFRLETPGAQLPDVPTD</sequence>
<feature type="compositionally biased region" description="Low complexity" evidence="1">
    <location>
        <begin position="123"/>
        <end position="140"/>
    </location>
</feature>
<dbReference type="EMBL" id="JACHVT010000014">
    <property type="protein sequence ID" value="MBB2988507.1"/>
    <property type="molecule type" value="Genomic_DNA"/>
</dbReference>
<organism evidence="2 3">
    <name type="scientific">Terracoccus luteus</name>
    <dbReference type="NCBI Taxonomy" id="53356"/>
    <lineage>
        <taxon>Bacteria</taxon>
        <taxon>Bacillati</taxon>
        <taxon>Actinomycetota</taxon>
        <taxon>Actinomycetes</taxon>
        <taxon>Micrococcales</taxon>
        <taxon>Intrasporangiaceae</taxon>
        <taxon>Terracoccus</taxon>
    </lineage>
</organism>
<feature type="region of interest" description="Disordered" evidence="1">
    <location>
        <begin position="117"/>
        <end position="154"/>
    </location>
</feature>
<dbReference type="InterPro" id="IPR011047">
    <property type="entry name" value="Quinoprotein_ADH-like_sf"/>
</dbReference>
<gene>
    <name evidence="2" type="ORF">FHW14_003701</name>
</gene>
<name>A0A839PYA2_9MICO</name>
<dbReference type="RefSeq" id="WP_184511449.1">
    <property type="nucleotide sequence ID" value="NZ_JACHVT010000014.1"/>
</dbReference>